<dbReference type="Proteomes" id="UP000277212">
    <property type="component" value="Unassembled WGS sequence"/>
</dbReference>
<reference evidence="6 7" key="1">
    <citation type="submission" date="2017-06" db="EMBL/GenBank/DDBJ databases">
        <title>Comparative genomic analysis of Ambrosia Fusariam Clade fungi.</title>
        <authorList>
            <person name="Stajich J.E."/>
            <person name="Carrillo J."/>
            <person name="Kijimoto T."/>
            <person name="Eskalen A."/>
            <person name="O'Donnell K."/>
            <person name="Kasson M."/>
        </authorList>
    </citation>
    <scope>NUCLEOTIDE SEQUENCE [LARGE SCALE GENOMIC DNA]</scope>
    <source>
        <strain evidence="6">UCR3666</strain>
    </source>
</reference>
<evidence type="ECO:0000313" key="6">
    <source>
        <dbReference type="EMBL" id="RMJ15612.1"/>
    </source>
</evidence>
<evidence type="ECO:0000256" key="1">
    <source>
        <dbReference type="ARBA" id="ARBA00022737"/>
    </source>
</evidence>
<dbReference type="Pfam" id="PF12796">
    <property type="entry name" value="Ank_2"/>
    <property type="match status" value="2"/>
</dbReference>
<name>A0A3M2SEP9_9HYPO</name>
<dbReference type="InterPro" id="IPR002110">
    <property type="entry name" value="Ankyrin_rpt"/>
</dbReference>
<protein>
    <submittedName>
        <fullName evidence="6">Uncharacterized protein</fullName>
    </submittedName>
</protein>
<dbReference type="SMART" id="SM00248">
    <property type="entry name" value="ANK"/>
    <property type="match status" value="6"/>
</dbReference>
<gene>
    <name evidence="6" type="ORF">CDV36_004683</name>
</gene>
<dbReference type="AlphaFoldDB" id="A0A3M2SEP9"/>
<feature type="repeat" description="ANK" evidence="3">
    <location>
        <begin position="298"/>
        <end position="330"/>
    </location>
</feature>
<keyword evidence="1" id="KW-0677">Repeat</keyword>
<proteinExistence type="predicted"/>
<dbReference type="PROSITE" id="PS50088">
    <property type="entry name" value="ANK_REPEAT"/>
    <property type="match status" value="3"/>
</dbReference>
<feature type="region of interest" description="Disordered" evidence="4">
    <location>
        <begin position="1"/>
        <end position="23"/>
    </location>
</feature>
<feature type="repeat" description="ANK" evidence="3">
    <location>
        <begin position="160"/>
        <end position="192"/>
    </location>
</feature>
<dbReference type="InterPro" id="IPR036770">
    <property type="entry name" value="Ankyrin_rpt-contain_sf"/>
</dbReference>
<keyword evidence="7" id="KW-1185">Reference proteome</keyword>
<sequence>MNGLPDELTATSTDSEISGADPAGAVQVSPAGIRAVEQVLAIINSLQASPQIQQSCDSLKEDWMIYQQYFRSAQVLVRSSGPNLPREVGYAINWTLTENKDLTVDDITILRNLKRLLDDAALDDRTTEVHAAVCDGEDGSEWLQQAVKEQPWAICKFDSTGRAPVHLAVQYNRVGELKVLIDEGANVNQRDARNQTPLQLAASCHRSECLWALLETKRCLVNQEDNSSTAALHLATRAGSAKAVAMLLDAGASATRPSKGRNTPLHLLPLARVDLPGAKEIVHQLQGKHAELNARDEDGNTPAMIALSLNNLPVLQALFEAGASLHFTNHYSQNILHFAARYTDANVLEYLNSLELKGINPELPDKSGDTPKDDLCWALRTKESDWKETCSQHRQVGRYQRILRAIEDGRRWDLAMKQIQIDVQDTICRLEFAQSVLAGFVDPFSGNTVQTEEIDEDLDTEPEGHSCWLDQNGQDELNRGTSILDQAIGSDVASCGDERPPHQEPEGSGLSVETMVLGSTLPDLIDLVFGKVPSFFEPPVPAGKTRVRWTCGCGDDLFDDFTETAPGSLDALRARLSDLNRTHNFGQKQGSSEIQLVSSLGSWMKQTMVRLARKRVDEKTLPTINLQVPQRGQDQPNREVLHLLLCIDKGETLTRLHQDCLHGISEDKELFSLLRESYLKHRKFTSWFTLRSVKNVSLSRFKVDANYFAGVHDHSVACSTQCICLPPVARIESNEYRCAPAPKAELGYFPALGPRELLHYFKKPRDFEIPQRSYLNQIPKRACGQLCAAQDQAELGWGLHFEEGWHWKTIYFIMVALVAVPAMVFGIVWSVVKEDIQSAFAISGTWIALGPLMLGYMAIRDV</sequence>
<evidence type="ECO:0000313" key="7">
    <source>
        <dbReference type="Proteomes" id="UP000277212"/>
    </source>
</evidence>
<keyword evidence="2 3" id="KW-0040">ANK repeat</keyword>
<organism evidence="6 7">
    <name type="scientific">Fusarium kuroshium</name>
    <dbReference type="NCBI Taxonomy" id="2010991"/>
    <lineage>
        <taxon>Eukaryota</taxon>
        <taxon>Fungi</taxon>
        <taxon>Dikarya</taxon>
        <taxon>Ascomycota</taxon>
        <taxon>Pezizomycotina</taxon>
        <taxon>Sordariomycetes</taxon>
        <taxon>Hypocreomycetidae</taxon>
        <taxon>Hypocreales</taxon>
        <taxon>Nectriaceae</taxon>
        <taxon>Fusarium</taxon>
        <taxon>Fusarium solani species complex</taxon>
    </lineage>
</organism>
<dbReference type="PANTHER" id="PTHR24198:SF165">
    <property type="entry name" value="ANKYRIN REPEAT-CONTAINING PROTEIN-RELATED"/>
    <property type="match status" value="1"/>
</dbReference>
<dbReference type="SUPFAM" id="SSF48403">
    <property type="entry name" value="Ankyrin repeat"/>
    <property type="match status" value="1"/>
</dbReference>
<dbReference type="Gene3D" id="1.25.40.20">
    <property type="entry name" value="Ankyrin repeat-containing domain"/>
    <property type="match status" value="2"/>
</dbReference>
<dbReference type="STRING" id="2010991.A0A3M2SEP9"/>
<feature type="repeat" description="ANK" evidence="3">
    <location>
        <begin position="227"/>
        <end position="259"/>
    </location>
</feature>
<evidence type="ECO:0000256" key="5">
    <source>
        <dbReference type="SAM" id="Phobius"/>
    </source>
</evidence>
<evidence type="ECO:0000256" key="3">
    <source>
        <dbReference type="PROSITE-ProRule" id="PRU00023"/>
    </source>
</evidence>
<keyword evidence="5" id="KW-0472">Membrane</keyword>
<accession>A0A3M2SEP9</accession>
<feature type="transmembrane region" description="Helical" evidence="5">
    <location>
        <begin position="810"/>
        <end position="832"/>
    </location>
</feature>
<dbReference type="PANTHER" id="PTHR24198">
    <property type="entry name" value="ANKYRIN REPEAT AND PROTEIN KINASE DOMAIN-CONTAINING PROTEIN"/>
    <property type="match status" value="1"/>
</dbReference>
<evidence type="ECO:0000256" key="2">
    <source>
        <dbReference type="ARBA" id="ARBA00023043"/>
    </source>
</evidence>
<comment type="caution">
    <text evidence="6">The sequence shown here is derived from an EMBL/GenBank/DDBJ whole genome shotgun (WGS) entry which is preliminary data.</text>
</comment>
<keyword evidence="5" id="KW-1133">Transmembrane helix</keyword>
<keyword evidence="5" id="KW-0812">Transmembrane</keyword>
<dbReference type="OrthoDB" id="5086500at2759"/>
<dbReference type="EMBL" id="NKUJ01000061">
    <property type="protein sequence ID" value="RMJ15612.1"/>
    <property type="molecule type" value="Genomic_DNA"/>
</dbReference>
<feature type="transmembrane region" description="Helical" evidence="5">
    <location>
        <begin position="839"/>
        <end position="859"/>
    </location>
</feature>
<dbReference type="PROSITE" id="PS50297">
    <property type="entry name" value="ANK_REP_REGION"/>
    <property type="match status" value="3"/>
</dbReference>
<evidence type="ECO:0000256" key="4">
    <source>
        <dbReference type="SAM" id="MobiDB-lite"/>
    </source>
</evidence>